<dbReference type="Gene3D" id="3.40.50.2000">
    <property type="entry name" value="Glycogen Phosphorylase B"/>
    <property type="match status" value="2"/>
</dbReference>
<feature type="domain" description="Glycosyl transferase family 1" evidence="3">
    <location>
        <begin position="179"/>
        <end position="352"/>
    </location>
</feature>
<dbReference type="STRING" id="298654.FraEuI1c_4961"/>
<proteinExistence type="predicted"/>
<dbReference type="Proteomes" id="UP000002484">
    <property type="component" value="Chromosome"/>
</dbReference>
<dbReference type="CDD" id="cd03801">
    <property type="entry name" value="GT4_PimA-like"/>
    <property type="match status" value="1"/>
</dbReference>
<dbReference type="InterPro" id="IPR001296">
    <property type="entry name" value="Glyco_trans_1"/>
</dbReference>
<evidence type="ECO:0000256" key="1">
    <source>
        <dbReference type="ARBA" id="ARBA00022679"/>
    </source>
</evidence>
<name>E3J300_PSEI1</name>
<dbReference type="EMBL" id="CP002299">
    <property type="protein sequence ID" value="ADP82950.1"/>
    <property type="molecule type" value="Genomic_DNA"/>
</dbReference>
<dbReference type="eggNOG" id="COG0438">
    <property type="taxonomic scope" value="Bacteria"/>
</dbReference>
<dbReference type="KEGG" id="fri:FraEuI1c_4961"/>
<protein>
    <submittedName>
        <fullName evidence="4">Glycosyl transferase group 1</fullName>
    </submittedName>
</protein>
<dbReference type="AlphaFoldDB" id="E3J300"/>
<dbReference type="RefSeq" id="WP_013426068.1">
    <property type="nucleotide sequence ID" value="NC_014666.1"/>
</dbReference>
<keyword evidence="5" id="KW-1185">Reference proteome</keyword>
<organism evidence="4 5">
    <name type="scientific">Pseudofrankia inefficax (strain DSM 45817 / CECT 9037 / DDB 130130 / EuI1c)</name>
    <name type="common">Frankia inefficax</name>
    <dbReference type="NCBI Taxonomy" id="298654"/>
    <lineage>
        <taxon>Bacteria</taxon>
        <taxon>Bacillati</taxon>
        <taxon>Actinomycetota</taxon>
        <taxon>Actinomycetes</taxon>
        <taxon>Frankiales</taxon>
        <taxon>Frankiaceae</taxon>
        <taxon>Pseudofrankia</taxon>
    </lineage>
</organism>
<dbReference type="InterPro" id="IPR050194">
    <property type="entry name" value="Glycosyltransferase_grp1"/>
</dbReference>
<sequence length="402" mass="42222">MHRTLIVADKFPPVMGGIQTFAYCFAAMLPRDKVLVVAPPHPDAPKLDADAPFEIVRHPAANLRLPGVGPAIGKIARAEGCTAAWFPAGTPRGMIAPALRRAGVEWVVSSTHGHEYGWSHLPYGYQLVRSVAGKADVVTHLTDVTLRRLSKVAPKGTRFERLTGGVDIDRFHPGAGGDELRRRHGWGGRPIVTCVARLVPRKGQDVLIRGLPSVLRHHPDALLVVVGQGRDAARLRRIAASAGVTGNVVFTGPVAEEELPAYLDAADVFAMPSRPRKGGLDLEGLGLSSLEAAATGKPVITGRHGGAPEVVIPGESGVVVDGTDVAAVARAVDELFADPDRARQLGAAGRTWMSSAWTWEHLGARLATLLAAGPAEATPPRAPGAPLVGSAPVGEPATQDHV</sequence>
<feature type="region of interest" description="Disordered" evidence="2">
    <location>
        <begin position="377"/>
        <end position="402"/>
    </location>
</feature>
<keyword evidence="1 4" id="KW-0808">Transferase</keyword>
<dbReference type="OrthoDB" id="9808602at2"/>
<dbReference type="CAZy" id="GT4">
    <property type="family name" value="Glycosyltransferase Family 4"/>
</dbReference>
<dbReference type="FunFam" id="3.40.50.2000:FF:000069">
    <property type="entry name" value="Alpha-(1-6)-phosphatidylinositol monomannoside mannosyltransferase"/>
    <property type="match status" value="1"/>
</dbReference>
<dbReference type="SUPFAM" id="SSF53756">
    <property type="entry name" value="UDP-Glycosyltransferase/glycogen phosphorylase"/>
    <property type="match status" value="1"/>
</dbReference>
<dbReference type="HOGENOM" id="CLU_009583_2_5_11"/>
<dbReference type="PANTHER" id="PTHR45947">
    <property type="entry name" value="SULFOQUINOVOSYL TRANSFERASE SQD2"/>
    <property type="match status" value="1"/>
</dbReference>
<dbReference type="InParanoid" id="E3J300"/>
<gene>
    <name evidence="4" type="ordered locus">FraEuI1c_4961</name>
</gene>
<evidence type="ECO:0000313" key="4">
    <source>
        <dbReference type="EMBL" id="ADP82950.1"/>
    </source>
</evidence>
<dbReference type="GO" id="GO:0016758">
    <property type="term" value="F:hexosyltransferase activity"/>
    <property type="evidence" value="ECO:0007669"/>
    <property type="project" value="TreeGrafter"/>
</dbReference>
<evidence type="ECO:0000259" key="3">
    <source>
        <dbReference type="Pfam" id="PF00534"/>
    </source>
</evidence>
<reference evidence="4 5" key="1">
    <citation type="submission" date="2010-10" db="EMBL/GenBank/DDBJ databases">
        <title>Complete sequence of Frankia sp. EuI1c.</title>
        <authorList>
            <consortium name="US DOE Joint Genome Institute"/>
            <person name="Lucas S."/>
            <person name="Copeland A."/>
            <person name="Lapidus A."/>
            <person name="Cheng J.-F."/>
            <person name="Bruce D."/>
            <person name="Goodwin L."/>
            <person name="Pitluck S."/>
            <person name="Chertkov O."/>
            <person name="Detter J.C."/>
            <person name="Han C."/>
            <person name="Tapia R."/>
            <person name="Land M."/>
            <person name="Hauser L."/>
            <person name="Jeffries C."/>
            <person name="Kyrpides N."/>
            <person name="Ivanova N."/>
            <person name="Mikhailova N."/>
            <person name="Beauchemin N."/>
            <person name="Sen A."/>
            <person name="Sur S.A."/>
            <person name="Gtari M."/>
            <person name="Wall L."/>
            <person name="Tisa L."/>
            <person name="Woyke T."/>
        </authorList>
    </citation>
    <scope>NUCLEOTIDE SEQUENCE [LARGE SCALE GENOMIC DNA]</scope>
    <source>
        <strain evidence="5">DSM 45817 / CECT 9037 / EuI1c</strain>
    </source>
</reference>
<evidence type="ECO:0000313" key="5">
    <source>
        <dbReference type="Proteomes" id="UP000002484"/>
    </source>
</evidence>
<dbReference type="Pfam" id="PF00534">
    <property type="entry name" value="Glycos_transf_1"/>
    <property type="match status" value="1"/>
</dbReference>
<accession>E3J300</accession>
<evidence type="ECO:0000256" key="2">
    <source>
        <dbReference type="SAM" id="MobiDB-lite"/>
    </source>
</evidence>
<dbReference type="PANTHER" id="PTHR45947:SF3">
    <property type="entry name" value="SULFOQUINOVOSYL TRANSFERASE SQD2"/>
    <property type="match status" value="1"/>
</dbReference>